<dbReference type="SMART" id="SM00287">
    <property type="entry name" value="SH3b"/>
    <property type="match status" value="1"/>
</dbReference>
<organism evidence="1 2">
    <name type="scientific">Mucilaginibacter gotjawali</name>
    <dbReference type="NCBI Taxonomy" id="1550579"/>
    <lineage>
        <taxon>Bacteria</taxon>
        <taxon>Pseudomonadati</taxon>
        <taxon>Bacteroidota</taxon>
        <taxon>Sphingobacteriia</taxon>
        <taxon>Sphingobacteriales</taxon>
        <taxon>Sphingobacteriaceae</taxon>
        <taxon>Mucilaginibacter</taxon>
    </lineage>
</organism>
<protein>
    <submittedName>
        <fullName evidence="1">Tetratricopeptide repeat protein</fullName>
    </submittedName>
</protein>
<dbReference type="PROSITE" id="PS50005">
    <property type="entry name" value="TPR"/>
    <property type="match status" value="1"/>
</dbReference>
<evidence type="ECO:0000313" key="1">
    <source>
        <dbReference type="EMBL" id="BAU53869.1"/>
    </source>
</evidence>
<dbReference type="Pfam" id="PF13414">
    <property type="entry name" value="TPR_11"/>
    <property type="match status" value="1"/>
</dbReference>
<dbReference type="EMBL" id="AP017313">
    <property type="protein sequence ID" value="BAU53869.1"/>
    <property type="molecule type" value="Genomic_DNA"/>
</dbReference>
<dbReference type="AlphaFoldDB" id="A0A0X8X144"/>
<dbReference type="KEGG" id="mgot:MgSA37_02040"/>
<dbReference type="InterPro" id="IPR019734">
    <property type="entry name" value="TPR_rpt"/>
</dbReference>
<dbReference type="SMART" id="SM00028">
    <property type="entry name" value="TPR"/>
    <property type="match status" value="2"/>
</dbReference>
<keyword evidence="2" id="KW-1185">Reference proteome</keyword>
<dbReference type="Gene3D" id="2.30.30.40">
    <property type="entry name" value="SH3 Domains"/>
    <property type="match status" value="1"/>
</dbReference>
<sequence length="256" mass="28638">MKYSMLKRLFYLLVIVFPLLSFGNDDAAMLFKKANDLYAKSQYKEALNTYQQIIDDDHQSAAVFFNMGNAAYKTGDIPSALLYFEKAHKLSPGDEDINFNLKYANLKTTDKIDAAPEFFLSRWWRAFILSISAKVLSVWSVLFVLAASGALALYFFGNSVSVKKASFYGALALFFLGGLSIFMANRQLSYFDDHKQAIVFSNSVNVKSGPVDKSGTLFVIHEGTKVNIMDSNNGWMKVSLANGNEGWIKTTNVKEI</sequence>
<dbReference type="SUPFAM" id="SSF48452">
    <property type="entry name" value="TPR-like"/>
    <property type="match status" value="1"/>
</dbReference>
<dbReference type="InterPro" id="IPR003646">
    <property type="entry name" value="SH3-like_bac-type"/>
</dbReference>
<dbReference type="InterPro" id="IPR011990">
    <property type="entry name" value="TPR-like_helical_dom_sf"/>
</dbReference>
<dbReference type="RefSeq" id="WP_232010833.1">
    <property type="nucleotide sequence ID" value="NZ_AP017313.1"/>
</dbReference>
<dbReference type="Proteomes" id="UP000218263">
    <property type="component" value="Chromosome"/>
</dbReference>
<accession>A0A0X8X144</accession>
<evidence type="ECO:0000313" key="2">
    <source>
        <dbReference type="Proteomes" id="UP000218263"/>
    </source>
</evidence>
<proteinExistence type="predicted"/>
<dbReference type="Pfam" id="PF08239">
    <property type="entry name" value="SH3_3"/>
    <property type="match status" value="1"/>
</dbReference>
<gene>
    <name evidence="1" type="ORF">MgSA37_02040</name>
</gene>
<reference evidence="1 2" key="1">
    <citation type="submission" date="2015-12" db="EMBL/GenBank/DDBJ databases">
        <title>Genome sequence of Mucilaginibacter gotjawali.</title>
        <authorList>
            <person name="Lee J.S."/>
            <person name="Lee K.C."/>
            <person name="Kim K.K."/>
            <person name="Lee B.W."/>
        </authorList>
    </citation>
    <scope>NUCLEOTIDE SEQUENCE [LARGE SCALE GENOMIC DNA]</scope>
    <source>
        <strain evidence="1 2">SA3-7</strain>
    </source>
</reference>
<dbReference type="Gene3D" id="1.25.40.10">
    <property type="entry name" value="Tetratricopeptide repeat domain"/>
    <property type="match status" value="1"/>
</dbReference>
<name>A0A0X8X144_9SPHI</name>
<dbReference type="PROSITE" id="PS51781">
    <property type="entry name" value="SH3B"/>
    <property type="match status" value="1"/>
</dbReference>